<evidence type="ECO:0000313" key="4">
    <source>
        <dbReference type="EMBL" id="GID55829.1"/>
    </source>
</evidence>
<reference evidence="4 5" key="1">
    <citation type="submission" date="2021-01" db="EMBL/GenBank/DDBJ databases">
        <title>Whole genome shotgun sequence of Actinoplanes couchii NBRC 106145.</title>
        <authorList>
            <person name="Komaki H."/>
            <person name="Tamura T."/>
        </authorList>
    </citation>
    <scope>NUCLEOTIDE SEQUENCE [LARGE SCALE GENOMIC DNA]</scope>
    <source>
        <strain evidence="4 5">NBRC 106145</strain>
    </source>
</reference>
<dbReference type="Proteomes" id="UP000612282">
    <property type="component" value="Unassembled WGS sequence"/>
</dbReference>
<dbReference type="NCBIfam" id="TIGR00377">
    <property type="entry name" value="ant_ant_sig"/>
    <property type="match status" value="1"/>
</dbReference>
<comment type="caution">
    <text evidence="4">The sequence shown here is derived from an EMBL/GenBank/DDBJ whole genome shotgun (WGS) entry which is preliminary data.</text>
</comment>
<dbReference type="CDD" id="cd07043">
    <property type="entry name" value="STAS_anti-anti-sigma_factors"/>
    <property type="match status" value="1"/>
</dbReference>
<proteinExistence type="inferred from homology"/>
<evidence type="ECO:0000313" key="5">
    <source>
        <dbReference type="Proteomes" id="UP000612282"/>
    </source>
</evidence>
<accession>A0ABQ3XBH6</accession>
<name>A0ABQ3XBH6_9ACTN</name>
<protein>
    <recommendedName>
        <fullName evidence="2">Anti-sigma factor antagonist</fullName>
    </recommendedName>
</protein>
<evidence type="ECO:0000256" key="2">
    <source>
        <dbReference type="RuleBase" id="RU003749"/>
    </source>
</evidence>
<dbReference type="InterPro" id="IPR036513">
    <property type="entry name" value="STAS_dom_sf"/>
</dbReference>
<organism evidence="4 5">
    <name type="scientific">Actinoplanes couchii</name>
    <dbReference type="NCBI Taxonomy" id="403638"/>
    <lineage>
        <taxon>Bacteria</taxon>
        <taxon>Bacillati</taxon>
        <taxon>Actinomycetota</taxon>
        <taxon>Actinomycetes</taxon>
        <taxon>Micromonosporales</taxon>
        <taxon>Micromonosporaceae</taxon>
        <taxon>Actinoplanes</taxon>
    </lineage>
</organism>
<dbReference type="SUPFAM" id="SSF52091">
    <property type="entry name" value="SpoIIaa-like"/>
    <property type="match status" value="1"/>
</dbReference>
<dbReference type="RefSeq" id="WP_203797107.1">
    <property type="nucleotide sequence ID" value="NZ_BAAAQE010000027.1"/>
</dbReference>
<dbReference type="PROSITE" id="PS50801">
    <property type="entry name" value="STAS"/>
    <property type="match status" value="1"/>
</dbReference>
<keyword evidence="5" id="KW-1185">Reference proteome</keyword>
<dbReference type="Pfam" id="PF01740">
    <property type="entry name" value="STAS"/>
    <property type="match status" value="1"/>
</dbReference>
<dbReference type="InterPro" id="IPR003658">
    <property type="entry name" value="Anti-sigma_ant"/>
</dbReference>
<gene>
    <name evidence="4" type="primary">rsbV_1</name>
    <name evidence="4" type="ORF">Aco03nite_042330</name>
</gene>
<feature type="domain" description="STAS" evidence="3">
    <location>
        <begin position="1"/>
        <end position="97"/>
    </location>
</feature>
<comment type="similarity">
    <text evidence="1 2">Belongs to the anti-sigma-factor antagonist family.</text>
</comment>
<dbReference type="Gene3D" id="3.30.750.24">
    <property type="entry name" value="STAS domain"/>
    <property type="match status" value="1"/>
</dbReference>
<evidence type="ECO:0000259" key="3">
    <source>
        <dbReference type="PROSITE" id="PS50801"/>
    </source>
</evidence>
<sequence length="97" mass="10544">MPDEIRTTTLELTGEIDISTVESVRMTLLRAVTAHPHRIIVNMAAVSFIDSTGLGALIAAFQRARDAHIDFTLAEPSPQVRQILILSGLLEVVPITP</sequence>
<dbReference type="PANTHER" id="PTHR33495">
    <property type="entry name" value="ANTI-SIGMA FACTOR ANTAGONIST TM_1081-RELATED-RELATED"/>
    <property type="match status" value="1"/>
</dbReference>
<dbReference type="EMBL" id="BOMG01000054">
    <property type="protein sequence ID" value="GID55829.1"/>
    <property type="molecule type" value="Genomic_DNA"/>
</dbReference>
<evidence type="ECO:0000256" key="1">
    <source>
        <dbReference type="ARBA" id="ARBA00009013"/>
    </source>
</evidence>
<dbReference type="PANTHER" id="PTHR33495:SF2">
    <property type="entry name" value="ANTI-SIGMA FACTOR ANTAGONIST TM_1081-RELATED"/>
    <property type="match status" value="1"/>
</dbReference>
<dbReference type="InterPro" id="IPR002645">
    <property type="entry name" value="STAS_dom"/>
</dbReference>